<reference evidence="1" key="1">
    <citation type="submission" date="2020-05" db="EMBL/GenBank/DDBJ databases">
        <title>WGS assembly of Panicum virgatum.</title>
        <authorList>
            <person name="Lovell J.T."/>
            <person name="Jenkins J."/>
            <person name="Shu S."/>
            <person name="Juenger T.E."/>
            <person name="Schmutz J."/>
        </authorList>
    </citation>
    <scope>NUCLEOTIDE SEQUENCE</scope>
    <source>
        <strain evidence="1">AP13</strain>
    </source>
</reference>
<name>A0A8T0PYD1_PANVG</name>
<evidence type="ECO:0000313" key="2">
    <source>
        <dbReference type="Proteomes" id="UP000823388"/>
    </source>
</evidence>
<dbReference type="EMBL" id="CM029051">
    <property type="protein sequence ID" value="KAG2563926.1"/>
    <property type="molecule type" value="Genomic_DNA"/>
</dbReference>
<gene>
    <name evidence="1" type="ORF">PVAP13_8KG343600</name>
</gene>
<accession>A0A8T0PYD1</accession>
<proteinExistence type="predicted"/>
<dbReference type="AlphaFoldDB" id="A0A8T0PYD1"/>
<organism evidence="1 2">
    <name type="scientific">Panicum virgatum</name>
    <name type="common">Blackwell switchgrass</name>
    <dbReference type="NCBI Taxonomy" id="38727"/>
    <lineage>
        <taxon>Eukaryota</taxon>
        <taxon>Viridiplantae</taxon>
        <taxon>Streptophyta</taxon>
        <taxon>Embryophyta</taxon>
        <taxon>Tracheophyta</taxon>
        <taxon>Spermatophyta</taxon>
        <taxon>Magnoliopsida</taxon>
        <taxon>Liliopsida</taxon>
        <taxon>Poales</taxon>
        <taxon>Poaceae</taxon>
        <taxon>PACMAD clade</taxon>
        <taxon>Panicoideae</taxon>
        <taxon>Panicodae</taxon>
        <taxon>Paniceae</taxon>
        <taxon>Panicinae</taxon>
        <taxon>Panicum</taxon>
        <taxon>Panicum sect. Hiantes</taxon>
    </lineage>
</organism>
<protein>
    <submittedName>
        <fullName evidence="1">Uncharacterized protein</fullName>
    </submittedName>
</protein>
<evidence type="ECO:0000313" key="1">
    <source>
        <dbReference type="EMBL" id="KAG2563926.1"/>
    </source>
</evidence>
<dbReference type="Proteomes" id="UP000823388">
    <property type="component" value="Chromosome 8K"/>
</dbReference>
<keyword evidence="2" id="KW-1185">Reference proteome</keyword>
<sequence length="49" mass="5926">MQVMRRLHILKEPDQPRTNFRHSMSSYPSLLVHNFMCPSNLLAMERQQR</sequence>
<comment type="caution">
    <text evidence="1">The sequence shown here is derived from an EMBL/GenBank/DDBJ whole genome shotgun (WGS) entry which is preliminary data.</text>
</comment>